<dbReference type="Ensembl" id="ENSEAST00005082747.1">
    <property type="protein sequence ID" value="ENSEASP00005044126.1"/>
    <property type="gene ID" value="ENSEASG00005034899.1"/>
</dbReference>
<reference evidence="2" key="2">
    <citation type="submission" date="2025-05" db="UniProtKB">
        <authorList>
            <consortium name="Ensembl"/>
        </authorList>
    </citation>
    <scope>IDENTIFICATION</scope>
</reference>
<protein>
    <submittedName>
        <fullName evidence="2">Uncharacterized protein</fullName>
    </submittedName>
</protein>
<dbReference type="AlphaFoldDB" id="A0A9L0JF70"/>
<evidence type="ECO:0000256" key="1">
    <source>
        <dbReference type="SAM" id="MobiDB-lite"/>
    </source>
</evidence>
<keyword evidence="3" id="KW-1185">Reference proteome</keyword>
<dbReference type="Ensembl" id="ENSEAST00005070695.1">
    <property type="protein sequence ID" value="ENSEASP00005042592.1"/>
    <property type="gene ID" value="ENSEASG00005034899.1"/>
</dbReference>
<evidence type="ECO:0000313" key="2">
    <source>
        <dbReference type="Ensembl" id="ENSEASP00005051834.1"/>
    </source>
</evidence>
<dbReference type="GeneTree" id="ENSGT01090000263341"/>
<reference evidence="2 3" key="1">
    <citation type="journal article" date="2020" name="Nat. Commun.">
        <title>Donkey genomes provide new insights into domestication and selection for coat color.</title>
        <authorList>
            <person name="Wang"/>
            <person name="C."/>
            <person name="Li"/>
            <person name="H."/>
            <person name="Guo"/>
            <person name="Y."/>
            <person name="Huang"/>
            <person name="J."/>
            <person name="Sun"/>
            <person name="Y."/>
            <person name="Min"/>
            <person name="J."/>
            <person name="Wang"/>
            <person name="J."/>
            <person name="Fang"/>
            <person name="X."/>
            <person name="Zhao"/>
            <person name="Z."/>
            <person name="Wang"/>
            <person name="S."/>
            <person name="Zhang"/>
            <person name="Y."/>
            <person name="Liu"/>
            <person name="Q."/>
            <person name="Jiang"/>
            <person name="Q."/>
            <person name="Wang"/>
            <person name="X."/>
            <person name="Guo"/>
            <person name="Y."/>
            <person name="Yang"/>
            <person name="C."/>
            <person name="Wang"/>
            <person name="Y."/>
            <person name="Tian"/>
            <person name="F."/>
            <person name="Zhuang"/>
            <person name="G."/>
            <person name="Fan"/>
            <person name="Y."/>
            <person name="Gao"/>
            <person name="Q."/>
            <person name="Li"/>
            <person name="Y."/>
            <person name="Ju"/>
            <person name="Z."/>
            <person name="Li"/>
            <person name="J."/>
            <person name="Li"/>
            <person name="R."/>
            <person name="Hou"/>
            <person name="M."/>
            <person name="Yang"/>
            <person name="G."/>
            <person name="Liu"/>
            <person name="G."/>
            <person name="Liu"/>
            <person name="W."/>
            <person name="Guo"/>
            <person name="J."/>
            <person name="Pan"/>
            <person name="S."/>
            <person name="Fan"/>
            <person name="G."/>
            <person name="Zhang"/>
            <person name="W."/>
            <person name="Zhang"/>
            <person name="R."/>
            <person name="Yu"/>
            <person name="J."/>
            <person name="Zhang"/>
            <person name="X."/>
            <person name="Yin"/>
            <person name="Q."/>
            <person name="Ji"/>
            <person name="C."/>
            <person name="Jin"/>
            <person name="Y."/>
            <person name="Yue"/>
            <person name="G."/>
            <person name="Liu"/>
            <person name="M."/>
            <person name="Xu"/>
            <person name="J."/>
            <person name="Liu"/>
            <person name="S."/>
            <person name="Jordana"/>
            <person name="J."/>
            <person name="Noce"/>
            <person name="A."/>
            <person name="Amills"/>
            <person name="M."/>
            <person name="Wu"/>
            <person name="D.D."/>
            <person name="Li"/>
            <person name="S."/>
            <person name="Zhou"/>
            <person name="X. and Zhong"/>
            <person name="J."/>
        </authorList>
    </citation>
    <scope>NUCLEOTIDE SEQUENCE [LARGE SCALE GENOMIC DNA]</scope>
</reference>
<accession>A0A9L0JF70</accession>
<proteinExistence type="predicted"/>
<organism evidence="2 3">
    <name type="scientific">Equus asinus</name>
    <name type="common">Donkey</name>
    <name type="synonym">Equus africanus asinus</name>
    <dbReference type="NCBI Taxonomy" id="9793"/>
    <lineage>
        <taxon>Eukaryota</taxon>
        <taxon>Metazoa</taxon>
        <taxon>Chordata</taxon>
        <taxon>Craniata</taxon>
        <taxon>Vertebrata</taxon>
        <taxon>Euteleostomi</taxon>
        <taxon>Mammalia</taxon>
        <taxon>Eutheria</taxon>
        <taxon>Laurasiatheria</taxon>
        <taxon>Perissodactyla</taxon>
        <taxon>Equidae</taxon>
        <taxon>Equus</taxon>
    </lineage>
</organism>
<evidence type="ECO:0000313" key="3">
    <source>
        <dbReference type="Proteomes" id="UP000694387"/>
    </source>
</evidence>
<sequence length="130" mass="14142">MSSHCSAVERVSWLAPKMSVTVPGTYSMSSRAPPSPEPSAASFPAERMKASIMSRGAAPGRRLSRWLRNLLRTKLLKLRLSCSNSRKAVRTGFGKSCSQGSTSTRLPAPTVRPNFSLWLSSSRNSASSWL</sequence>
<feature type="region of interest" description="Disordered" evidence="1">
    <location>
        <begin position="24"/>
        <end position="43"/>
    </location>
</feature>
<dbReference type="Ensembl" id="ENSEAST00005077639.1">
    <property type="protein sequence ID" value="ENSEASP00005052692.1"/>
    <property type="gene ID" value="ENSEASG00005034899.1"/>
</dbReference>
<dbReference type="Proteomes" id="UP000694387">
    <property type="component" value="Chromosome 6"/>
</dbReference>
<dbReference type="Ensembl" id="ENSEAST00005056510.1">
    <property type="protein sequence ID" value="ENSEASP00005051834.1"/>
    <property type="gene ID" value="ENSEASG00005034899.1"/>
</dbReference>
<name>A0A9L0JF70_EQUAS</name>